<reference evidence="5" key="1">
    <citation type="submission" date="2025-08" db="UniProtKB">
        <authorList>
            <consortium name="Ensembl"/>
        </authorList>
    </citation>
    <scope>IDENTIFICATION</scope>
</reference>
<name>A0A8C6DGH1_MOSMO</name>
<organism evidence="5 6">
    <name type="scientific">Moschus moschiferus</name>
    <name type="common">Siberian musk deer</name>
    <name type="synonym">Moschus sibiricus</name>
    <dbReference type="NCBI Taxonomy" id="68415"/>
    <lineage>
        <taxon>Eukaryota</taxon>
        <taxon>Metazoa</taxon>
        <taxon>Chordata</taxon>
        <taxon>Craniata</taxon>
        <taxon>Vertebrata</taxon>
        <taxon>Euteleostomi</taxon>
        <taxon>Mammalia</taxon>
        <taxon>Eutheria</taxon>
        <taxon>Laurasiatheria</taxon>
        <taxon>Artiodactyla</taxon>
        <taxon>Ruminantia</taxon>
        <taxon>Pecora</taxon>
        <taxon>Moschidae</taxon>
        <taxon>Moschus</taxon>
    </lineage>
</organism>
<evidence type="ECO:0000256" key="1">
    <source>
        <dbReference type="ARBA" id="ARBA00023054"/>
    </source>
</evidence>
<sequence length="306" mass="36032">MQDEIAMPRLERDTVKNQNQEKEKKSFEDIGTGKGENDYPQKAIKLNKEKLTMTIFQHTGQFNVPIAENTTLNPELENAKQSLETEVESHRSRLAAAMHDHDQGQTSQRDLELASQKAKDKTLRLQDQTKFDMAKLKSNNEMLSQQLSKVKNKFSKLKLKLHQARDDLREKALMLERVQTDLRQAECQKQDIEHMYQNEQGKVNEYLGKQESLEERLSQHQRENMLLRQQLDDARDRADSKEKMVISIQDQFQQIVRILQAESEKRDLMLEERNKELVNERDHLKERICQYENEKAEGEVSIQKEK</sequence>
<dbReference type="PANTHER" id="PTHR24147">
    <property type="entry name" value="ANKYRIN REPEAT DOMAIN 36-RELATED"/>
    <property type="match status" value="1"/>
</dbReference>
<keyword evidence="1 2" id="KW-0175">Coiled coil</keyword>
<reference evidence="5" key="2">
    <citation type="submission" date="2025-09" db="UniProtKB">
        <authorList>
            <consortium name="Ensembl"/>
        </authorList>
    </citation>
    <scope>IDENTIFICATION</scope>
</reference>
<dbReference type="InterPro" id="IPR050657">
    <property type="entry name" value="Ankyrin_repeat_domain"/>
</dbReference>
<protein>
    <recommendedName>
        <fullName evidence="4">CCDC144C-like coiled-coil domain-containing protein</fullName>
    </recommendedName>
</protein>
<proteinExistence type="predicted"/>
<evidence type="ECO:0000256" key="2">
    <source>
        <dbReference type="SAM" id="Coils"/>
    </source>
</evidence>
<dbReference type="AlphaFoldDB" id="A0A8C6DGH1"/>
<feature type="region of interest" description="Disordered" evidence="3">
    <location>
        <begin position="1"/>
        <end position="40"/>
    </location>
</feature>
<dbReference type="InterPro" id="IPR039497">
    <property type="entry name" value="CC144C-like_CC_dom"/>
</dbReference>
<dbReference type="GeneTree" id="ENSGT00940000153661"/>
<dbReference type="Ensembl" id="ENSMMST00000016556.1">
    <property type="protein sequence ID" value="ENSMMSP00000014992.1"/>
    <property type="gene ID" value="ENSMMSG00000011439.1"/>
</dbReference>
<feature type="domain" description="CCDC144C-like coiled-coil" evidence="4">
    <location>
        <begin position="1"/>
        <end position="303"/>
    </location>
</feature>
<dbReference type="PANTHER" id="PTHR24147:SF60">
    <property type="entry name" value="ANKYRIN REPEAT DOMAIN-CONTAINING PROTEIN 26-RELATED"/>
    <property type="match status" value="1"/>
</dbReference>
<keyword evidence="6" id="KW-1185">Reference proteome</keyword>
<accession>A0A8C6DGH1</accession>
<evidence type="ECO:0000313" key="6">
    <source>
        <dbReference type="Proteomes" id="UP000694544"/>
    </source>
</evidence>
<dbReference type="Proteomes" id="UP000694544">
    <property type="component" value="Unplaced"/>
</dbReference>
<dbReference type="Pfam" id="PF14915">
    <property type="entry name" value="CCDC144C"/>
    <property type="match status" value="1"/>
</dbReference>
<feature type="coiled-coil region" evidence="2">
    <location>
        <begin position="73"/>
        <end position="100"/>
    </location>
</feature>
<evidence type="ECO:0000259" key="4">
    <source>
        <dbReference type="Pfam" id="PF14915"/>
    </source>
</evidence>
<evidence type="ECO:0000313" key="5">
    <source>
        <dbReference type="Ensembl" id="ENSMMSP00000014992.1"/>
    </source>
</evidence>
<feature type="coiled-coil region" evidence="2">
    <location>
        <begin position="133"/>
        <end position="294"/>
    </location>
</feature>
<evidence type="ECO:0000256" key="3">
    <source>
        <dbReference type="SAM" id="MobiDB-lite"/>
    </source>
</evidence>
<feature type="compositionally biased region" description="Basic and acidic residues" evidence="3">
    <location>
        <begin position="9"/>
        <end position="28"/>
    </location>
</feature>